<keyword evidence="2" id="KW-0614">Plasmid</keyword>
<gene>
    <name evidence="1" type="ORF">pVAPN1204_00122</name>
    <name evidence="2" type="ORF">pVAPN1354_1251</name>
    <name evidence="3" type="ORF">pVAPN1557_1251</name>
</gene>
<geneLocation type="plasmid" evidence="2">
    <name>pVAPN1354</name>
</geneLocation>
<organism evidence="2">
    <name type="scientific">Rhodococcus hoagii</name>
    <name type="common">Corynebacterium equii</name>
    <dbReference type="NCBI Taxonomy" id="43767"/>
    <lineage>
        <taxon>Bacteria</taxon>
        <taxon>Bacillati</taxon>
        <taxon>Actinomycetota</taxon>
        <taxon>Actinomycetes</taxon>
        <taxon>Mycobacteriales</taxon>
        <taxon>Nocardiaceae</taxon>
        <taxon>Prescottella</taxon>
    </lineage>
</organism>
<dbReference type="EMBL" id="KX443398">
    <property type="protein sequence ID" value="ARX59726.1"/>
    <property type="molecule type" value="Genomic_DNA"/>
</dbReference>
<evidence type="ECO:0000313" key="2">
    <source>
        <dbReference type="EMBL" id="ARX59872.1"/>
    </source>
</evidence>
<reference evidence="2" key="1">
    <citation type="journal article" date="2017" name="Genome Biol. Evol.">
        <title>Comparative Genomics of Rhodococcus equi Virulence Plasmids Indicates Host-Driven Evolution of the vap Pathogenicity Island.</title>
        <authorList>
            <person name="MacArthur I."/>
            <person name="Anastasi E."/>
            <person name="Alvarez S."/>
            <person name="Scortti M."/>
            <person name="Vazquez-Boland J.A."/>
        </authorList>
    </citation>
    <scope>NUCLEOTIDE SEQUENCE</scope>
    <source>
        <strain evidence="1">PAM1204</strain>
        <strain evidence="2">PAM1354</strain>
        <strain evidence="3">PAM1557</strain>
        <plasmid evidence="1">pVAPN1204</plasmid>
        <plasmid evidence="2">pVAPN1354</plasmid>
        <plasmid evidence="3">pVAPN1557</plasmid>
    </source>
</reference>
<dbReference type="EMBL" id="KX443400">
    <property type="protein sequence ID" value="ARX60019.1"/>
    <property type="molecule type" value="Genomic_DNA"/>
</dbReference>
<dbReference type="AlphaFoldDB" id="A0A1Z1UWL5"/>
<dbReference type="EMBL" id="KX443399">
    <property type="protein sequence ID" value="ARX59872.1"/>
    <property type="molecule type" value="Genomic_DNA"/>
</dbReference>
<geneLocation type="plasmid" evidence="1">
    <name>pVAPN1204</name>
</geneLocation>
<geneLocation type="plasmid" evidence="3">
    <name>pVAPN1557</name>
</geneLocation>
<sequence length="90" mass="9785">MGAPPTPWHRALNPDWVRMLRGGGRKTLEWRLPSSHQSDADNPWIGVCPGVRGRTAGALRGCLGDSASRAPRLGIWGITIGAVVFCQRRV</sequence>
<name>A0A1Z1UWL5_RHOHA</name>
<protein>
    <submittedName>
        <fullName evidence="2">Uncharacterized protein</fullName>
    </submittedName>
</protein>
<accession>A0A1Z1UWL5</accession>
<proteinExistence type="predicted"/>
<evidence type="ECO:0000313" key="1">
    <source>
        <dbReference type="EMBL" id="ARX59726.1"/>
    </source>
</evidence>
<evidence type="ECO:0000313" key="3">
    <source>
        <dbReference type="EMBL" id="ARX60019.1"/>
    </source>
</evidence>